<keyword evidence="13" id="KW-1185">Reference proteome</keyword>
<dbReference type="GO" id="GO:0006281">
    <property type="term" value="P:DNA repair"/>
    <property type="evidence" value="ECO:0007669"/>
    <property type="project" value="UniProtKB-KW"/>
</dbReference>
<dbReference type="InterPro" id="IPR033454">
    <property type="entry name" value="RecG_wedge"/>
</dbReference>
<dbReference type="InterPro" id="IPR012340">
    <property type="entry name" value="NA-bd_OB-fold"/>
</dbReference>
<evidence type="ECO:0000256" key="2">
    <source>
        <dbReference type="ARBA" id="ARBA00022763"/>
    </source>
</evidence>
<accession>A0A1H0T2W3</accession>
<keyword evidence="3" id="KW-0378">Hydrolase</keyword>
<evidence type="ECO:0000256" key="4">
    <source>
        <dbReference type="ARBA" id="ARBA00022806"/>
    </source>
</evidence>
<keyword evidence="2" id="KW-0227">DNA damage</keyword>
<dbReference type="InterPro" id="IPR014001">
    <property type="entry name" value="Helicase_ATP-bd"/>
</dbReference>
<gene>
    <name evidence="12" type="ORF">SAMN04515671_4434</name>
</gene>
<dbReference type="Pfam" id="PF17191">
    <property type="entry name" value="RecG_wedge"/>
    <property type="match status" value="1"/>
</dbReference>
<keyword evidence="7" id="KW-0234">DNA repair</keyword>
<dbReference type="Proteomes" id="UP000198741">
    <property type="component" value="Chromosome I"/>
</dbReference>
<evidence type="ECO:0000256" key="6">
    <source>
        <dbReference type="ARBA" id="ARBA00023125"/>
    </source>
</evidence>
<dbReference type="Pfam" id="PF19833">
    <property type="entry name" value="RecG_dom3_C"/>
    <property type="match status" value="1"/>
</dbReference>
<evidence type="ECO:0000256" key="8">
    <source>
        <dbReference type="ARBA" id="ARBA00049819"/>
    </source>
</evidence>
<dbReference type="Pfam" id="PF00271">
    <property type="entry name" value="Helicase_C"/>
    <property type="match status" value="1"/>
</dbReference>
<dbReference type="STRING" id="1090615.SAMN04515671_4434"/>
<dbReference type="InterPro" id="IPR027417">
    <property type="entry name" value="P-loop_NTPase"/>
</dbReference>
<name>A0A1H0T2W3_9ACTN</name>
<keyword evidence="4 12" id="KW-0347">Helicase</keyword>
<dbReference type="PANTHER" id="PTHR47964:SF1">
    <property type="entry name" value="ATP-DEPENDENT DNA HELICASE HOMOLOG RECG, CHLOROPLASTIC"/>
    <property type="match status" value="1"/>
</dbReference>
<evidence type="ECO:0000259" key="10">
    <source>
        <dbReference type="PROSITE" id="PS51192"/>
    </source>
</evidence>
<reference evidence="12 13" key="1">
    <citation type="submission" date="2016-10" db="EMBL/GenBank/DDBJ databases">
        <authorList>
            <person name="de Groot N.N."/>
        </authorList>
    </citation>
    <scope>NUCLEOTIDE SEQUENCE [LARGE SCALE GENOMIC DNA]</scope>
    <source>
        <strain evidence="13">P4-7,KCTC 19426,CECT 7604</strain>
    </source>
</reference>
<evidence type="ECO:0000256" key="3">
    <source>
        <dbReference type="ARBA" id="ARBA00022801"/>
    </source>
</evidence>
<dbReference type="NCBIfam" id="NF008167">
    <property type="entry name" value="PRK10917.2-1"/>
    <property type="match status" value="1"/>
</dbReference>
<dbReference type="SMART" id="SM00490">
    <property type="entry name" value="HELICc"/>
    <property type="match status" value="1"/>
</dbReference>
<dbReference type="CDD" id="cd04488">
    <property type="entry name" value="RecG_wedge_OBF"/>
    <property type="match status" value="1"/>
</dbReference>
<dbReference type="SUPFAM" id="SSF50249">
    <property type="entry name" value="Nucleic acid-binding proteins"/>
    <property type="match status" value="1"/>
</dbReference>
<keyword evidence="1" id="KW-0547">Nucleotide-binding</keyword>
<keyword evidence="5" id="KW-0067">ATP-binding</keyword>
<dbReference type="Gene3D" id="3.40.50.300">
    <property type="entry name" value="P-loop containing nucleotide triphosphate hydrolases"/>
    <property type="match status" value="2"/>
</dbReference>
<evidence type="ECO:0000256" key="9">
    <source>
        <dbReference type="SAM" id="MobiDB-lite"/>
    </source>
</evidence>
<evidence type="ECO:0000313" key="13">
    <source>
        <dbReference type="Proteomes" id="UP000198741"/>
    </source>
</evidence>
<dbReference type="SUPFAM" id="SSF52540">
    <property type="entry name" value="P-loop containing nucleoside triphosphate hydrolases"/>
    <property type="match status" value="2"/>
</dbReference>
<dbReference type="AlphaFoldDB" id="A0A1H0T2W3"/>
<dbReference type="SMART" id="SM00487">
    <property type="entry name" value="DEXDc"/>
    <property type="match status" value="1"/>
</dbReference>
<protein>
    <recommendedName>
        <fullName evidence="8">Probable DNA 3'-5' helicase RecG</fullName>
    </recommendedName>
</protein>
<dbReference type="GO" id="GO:0003678">
    <property type="term" value="F:DNA helicase activity"/>
    <property type="evidence" value="ECO:0007669"/>
    <property type="project" value="TreeGrafter"/>
</dbReference>
<dbReference type="GO" id="GO:0003677">
    <property type="term" value="F:DNA binding"/>
    <property type="evidence" value="ECO:0007669"/>
    <property type="project" value="UniProtKB-KW"/>
</dbReference>
<feature type="domain" description="Helicase C-terminal" evidence="11">
    <location>
        <begin position="557"/>
        <end position="716"/>
    </location>
</feature>
<organism evidence="12 13">
    <name type="scientific">Nakamurella panacisegetis</name>
    <dbReference type="NCBI Taxonomy" id="1090615"/>
    <lineage>
        <taxon>Bacteria</taxon>
        <taxon>Bacillati</taxon>
        <taxon>Actinomycetota</taxon>
        <taxon>Actinomycetes</taxon>
        <taxon>Nakamurellales</taxon>
        <taxon>Nakamurellaceae</taxon>
        <taxon>Nakamurella</taxon>
    </lineage>
</organism>
<dbReference type="PROSITE" id="PS51194">
    <property type="entry name" value="HELICASE_CTER"/>
    <property type="match status" value="1"/>
</dbReference>
<evidence type="ECO:0000256" key="7">
    <source>
        <dbReference type="ARBA" id="ARBA00023204"/>
    </source>
</evidence>
<dbReference type="OrthoDB" id="9804325at2"/>
<dbReference type="PANTHER" id="PTHR47964">
    <property type="entry name" value="ATP-DEPENDENT DNA HELICASE HOMOLOG RECG, CHLOROPLASTIC"/>
    <property type="match status" value="1"/>
</dbReference>
<dbReference type="InterPro" id="IPR047112">
    <property type="entry name" value="RecG/Mfd"/>
</dbReference>
<dbReference type="PROSITE" id="PS51192">
    <property type="entry name" value="HELICASE_ATP_BIND_1"/>
    <property type="match status" value="1"/>
</dbReference>
<dbReference type="InterPro" id="IPR001650">
    <property type="entry name" value="Helicase_C-like"/>
</dbReference>
<evidence type="ECO:0000313" key="12">
    <source>
        <dbReference type="EMBL" id="SDP48284.1"/>
    </source>
</evidence>
<dbReference type="GO" id="GO:0016787">
    <property type="term" value="F:hydrolase activity"/>
    <property type="evidence" value="ECO:0007669"/>
    <property type="project" value="UniProtKB-KW"/>
</dbReference>
<evidence type="ECO:0000256" key="1">
    <source>
        <dbReference type="ARBA" id="ARBA00022741"/>
    </source>
</evidence>
<proteinExistence type="predicted"/>
<dbReference type="EMBL" id="LT629710">
    <property type="protein sequence ID" value="SDP48284.1"/>
    <property type="molecule type" value="Genomic_DNA"/>
</dbReference>
<dbReference type="CDD" id="cd17992">
    <property type="entry name" value="DEXHc_RecG"/>
    <property type="match status" value="1"/>
</dbReference>
<dbReference type="Pfam" id="PF00270">
    <property type="entry name" value="DEAD"/>
    <property type="match status" value="1"/>
</dbReference>
<evidence type="ECO:0000256" key="5">
    <source>
        <dbReference type="ARBA" id="ARBA00022840"/>
    </source>
</evidence>
<keyword evidence="6" id="KW-0238">DNA-binding</keyword>
<evidence type="ECO:0000259" key="11">
    <source>
        <dbReference type="PROSITE" id="PS51194"/>
    </source>
</evidence>
<dbReference type="Gene3D" id="2.40.50.140">
    <property type="entry name" value="Nucleic acid-binding proteins"/>
    <property type="match status" value="1"/>
</dbReference>
<feature type="domain" description="Helicase ATP-binding" evidence="10">
    <location>
        <begin position="317"/>
        <end position="492"/>
    </location>
</feature>
<feature type="region of interest" description="Disordered" evidence="9">
    <location>
        <begin position="563"/>
        <end position="582"/>
    </location>
</feature>
<sequence>MDEKPSGAIGMSTPLKRVLGVRAAKQLEDKLSLATVGELLRYYPRKYDRRGKLTDIAGLKVGEKVTVWASVRSVKDRQLGPGRKVRNITNVVISDGKRDLTCTFFNRWNLGKMLPVGTDAMFSGTVSSFNNQLQITSPQVAVVSVAGADRLSPAAAKGTSASESVDDRPGETRAKDAIDVLESFAGGLIPVYPLSEGITGTLLQRCVRTVLDVLEVVEDPLPEVLLASRGLVDLDTALHDVHRPTDETALDAALARLRYDEALSIQLVLARRKAQMRHFPAEPCPAVPDGLLAEFDRELPFTLTAGQREVGEAIAHDLATIHPMNRLLQGEVGSGKTVVALRAMLQVIDAGRQAVMLAPTEVLAAQHARSLRSVLGPLGNGGELGSRPGAVKITLLTGSMNTSARREALLDIASGQAGIVVGTHALLSEGVFFAGLGLIVIDEQHRFGVEQRNALRNKHPEGNPPHVLVMTATPIPRTVAMTVYGDLDTSVLSELPKGRSPISTTVVPAGERPAWVDRAWMRVHEEVAKGHQVYVVCPKIGDQLDEPARAKVKKSASLEDLNYAPDDFEFDEPEEQSDSKRPPLAVVEVAEQLAQGPLKGLRMGILHGRLPPVEKDAVMSAFSAGQIDVLIATTVIEVGVDVPNATMMIIMDAERFGLSQLHQLRGRVGRGTGPGVCLLVTESPPGSNGRVRLAAVEATNDGFELAEADLAIRREGDVLGTSQAGRSSGLRQLSLLRDREVIEQARADATQFVGDDPLMSGYPGLAAMVASVIDEESQEFLEKG</sequence>
<dbReference type="InterPro" id="IPR011545">
    <property type="entry name" value="DEAD/DEAH_box_helicase_dom"/>
</dbReference>
<dbReference type="GO" id="GO:0005524">
    <property type="term" value="F:ATP binding"/>
    <property type="evidence" value="ECO:0007669"/>
    <property type="project" value="UniProtKB-KW"/>
</dbReference>
<dbReference type="InterPro" id="IPR045562">
    <property type="entry name" value="RecG_dom3_C"/>
</dbReference>
<feature type="compositionally biased region" description="Acidic residues" evidence="9">
    <location>
        <begin position="566"/>
        <end position="576"/>
    </location>
</feature>